<evidence type="ECO:0000313" key="8">
    <source>
        <dbReference type="Proteomes" id="UP000261082"/>
    </source>
</evidence>
<evidence type="ECO:0000256" key="1">
    <source>
        <dbReference type="ARBA" id="ARBA00010641"/>
    </source>
</evidence>
<dbReference type="InterPro" id="IPR036388">
    <property type="entry name" value="WH-like_DNA-bd_sf"/>
</dbReference>
<dbReference type="EMBL" id="QVID01000001">
    <property type="protein sequence ID" value="RFN58915.1"/>
    <property type="molecule type" value="Genomic_DNA"/>
</dbReference>
<evidence type="ECO:0000256" key="2">
    <source>
        <dbReference type="ARBA" id="ARBA00023015"/>
    </source>
</evidence>
<dbReference type="GO" id="GO:0006352">
    <property type="term" value="P:DNA-templated transcription initiation"/>
    <property type="evidence" value="ECO:0007669"/>
    <property type="project" value="InterPro"/>
</dbReference>
<dbReference type="GO" id="GO:0016987">
    <property type="term" value="F:sigma factor activity"/>
    <property type="evidence" value="ECO:0007669"/>
    <property type="project" value="UniProtKB-KW"/>
</dbReference>
<accession>A0A3E1Q9V1</accession>
<name>A0A3E1Q9V1_9FLAO</name>
<dbReference type="InterPro" id="IPR013325">
    <property type="entry name" value="RNA_pol_sigma_r2"/>
</dbReference>
<dbReference type="SUPFAM" id="SSF88946">
    <property type="entry name" value="Sigma2 domain of RNA polymerase sigma factors"/>
    <property type="match status" value="1"/>
</dbReference>
<dbReference type="PANTHER" id="PTHR43133">
    <property type="entry name" value="RNA POLYMERASE ECF-TYPE SIGMA FACTO"/>
    <property type="match status" value="1"/>
</dbReference>
<dbReference type="OrthoDB" id="1099849at2"/>
<keyword evidence="5" id="KW-0804">Transcription</keyword>
<comment type="similarity">
    <text evidence="1">Belongs to the sigma-70 factor family. ECF subfamily.</text>
</comment>
<keyword evidence="4" id="KW-0238">DNA-binding</keyword>
<protein>
    <submittedName>
        <fullName evidence="7">Sigma-70 family RNA polymerase sigma factor</fullName>
    </submittedName>
</protein>
<dbReference type="Pfam" id="PF04542">
    <property type="entry name" value="Sigma70_r2"/>
    <property type="match status" value="1"/>
</dbReference>
<dbReference type="InterPro" id="IPR007627">
    <property type="entry name" value="RNA_pol_sigma70_r2"/>
</dbReference>
<dbReference type="NCBIfam" id="TIGR02937">
    <property type="entry name" value="sigma70-ECF"/>
    <property type="match status" value="1"/>
</dbReference>
<dbReference type="SUPFAM" id="SSF88659">
    <property type="entry name" value="Sigma3 and sigma4 domains of RNA polymerase sigma factors"/>
    <property type="match status" value="1"/>
</dbReference>
<dbReference type="PANTHER" id="PTHR43133:SF8">
    <property type="entry name" value="RNA POLYMERASE SIGMA FACTOR HI_1459-RELATED"/>
    <property type="match status" value="1"/>
</dbReference>
<dbReference type="Proteomes" id="UP000261082">
    <property type="component" value="Unassembled WGS sequence"/>
</dbReference>
<proteinExistence type="inferred from homology"/>
<dbReference type="InterPro" id="IPR014284">
    <property type="entry name" value="RNA_pol_sigma-70_dom"/>
</dbReference>
<dbReference type="GO" id="GO:0003677">
    <property type="term" value="F:DNA binding"/>
    <property type="evidence" value="ECO:0007669"/>
    <property type="project" value="UniProtKB-KW"/>
</dbReference>
<evidence type="ECO:0000256" key="3">
    <source>
        <dbReference type="ARBA" id="ARBA00023082"/>
    </source>
</evidence>
<feature type="domain" description="RNA polymerase sigma-70 region 2" evidence="6">
    <location>
        <begin position="26"/>
        <end position="91"/>
    </location>
</feature>
<dbReference type="Gene3D" id="1.10.10.10">
    <property type="entry name" value="Winged helix-like DNA-binding domain superfamily/Winged helix DNA-binding domain"/>
    <property type="match status" value="1"/>
</dbReference>
<dbReference type="AlphaFoldDB" id="A0A3E1Q9V1"/>
<dbReference type="Gene3D" id="1.10.1740.10">
    <property type="match status" value="1"/>
</dbReference>
<dbReference type="RefSeq" id="WP_117157938.1">
    <property type="nucleotide sequence ID" value="NZ_QVID01000001.1"/>
</dbReference>
<keyword evidence="3" id="KW-0731">Sigma factor</keyword>
<evidence type="ECO:0000256" key="4">
    <source>
        <dbReference type="ARBA" id="ARBA00023125"/>
    </source>
</evidence>
<keyword evidence="2" id="KW-0805">Transcription regulation</keyword>
<reference evidence="7 8" key="1">
    <citation type="journal article" date="2007" name="Int. J. Syst. Evol. Microbiol.">
        <title>Marixanthomonas ophiurae gen. nov., sp. nov., a marine bacterium of the family Flavobacteriaceae isolated from a deep-sea brittle star.</title>
        <authorList>
            <person name="Romanenko L.A."/>
            <person name="Uchino M."/>
            <person name="Frolova G.M."/>
            <person name="Mikhailov V.V."/>
        </authorList>
    </citation>
    <scope>NUCLEOTIDE SEQUENCE [LARGE SCALE GENOMIC DNA]</scope>
    <source>
        <strain evidence="7 8">KMM 3046</strain>
    </source>
</reference>
<evidence type="ECO:0000313" key="7">
    <source>
        <dbReference type="EMBL" id="RFN58915.1"/>
    </source>
</evidence>
<dbReference type="InterPro" id="IPR013324">
    <property type="entry name" value="RNA_pol_sigma_r3/r4-like"/>
</dbReference>
<evidence type="ECO:0000259" key="6">
    <source>
        <dbReference type="Pfam" id="PF04542"/>
    </source>
</evidence>
<dbReference type="InterPro" id="IPR039425">
    <property type="entry name" value="RNA_pol_sigma-70-like"/>
</dbReference>
<gene>
    <name evidence="7" type="ORF">DZ858_02200</name>
</gene>
<evidence type="ECO:0000256" key="5">
    <source>
        <dbReference type="ARBA" id="ARBA00023163"/>
    </source>
</evidence>
<sequence>MIEDQHLIKKLKQKNLKTLDKVYLTYKEEFFLFARTFSISEEDIADVYQETVICFYENIQKGKLNKLTSSLKTYLFAIGKFKIYRQIKKNKLSYEDDLIIHSDEEIKIFEVEVSNKRQKVLKEAFNYLGKKCKKVLELYYYEGLTLDEIQNFLNYSSKDVLKSQKSRCLKQLKELVKKRDE</sequence>
<organism evidence="7 8">
    <name type="scientific">Marixanthomonas ophiurae</name>
    <dbReference type="NCBI Taxonomy" id="387659"/>
    <lineage>
        <taxon>Bacteria</taxon>
        <taxon>Pseudomonadati</taxon>
        <taxon>Bacteroidota</taxon>
        <taxon>Flavobacteriia</taxon>
        <taxon>Flavobacteriales</taxon>
        <taxon>Flavobacteriaceae</taxon>
        <taxon>Marixanthomonas</taxon>
    </lineage>
</organism>
<comment type="caution">
    <text evidence="7">The sequence shown here is derived from an EMBL/GenBank/DDBJ whole genome shotgun (WGS) entry which is preliminary data.</text>
</comment>
<keyword evidence="8" id="KW-1185">Reference proteome</keyword>